<gene>
    <name evidence="2" type="ORF">N4J17_01230</name>
</gene>
<dbReference type="Proteomes" id="UP001359308">
    <property type="component" value="Chromosome"/>
</dbReference>
<evidence type="ECO:0000313" key="3">
    <source>
        <dbReference type="Proteomes" id="UP001359308"/>
    </source>
</evidence>
<evidence type="ECO:0000313" key="2">
    <source>
        <dbReference type="EMBL" id="WWF02272.1"/>
    </source>
</evidence>
<reference evidence="2 3" key="1">
    <citation type="submission" date="2022-09" db="EMBL/GenBank/DDBJ databases">
        <authorList>
            <person name="Giprobiosintez L."/>
        </authorList>
    </citation>
    <scope>NUCLEOTIDE SEQUENCE [LARGE SCALE GENOMIC DNA]</scope>
    <source>
        <strain evidence="3">VKPM-B-12549 (GBS-15)</strain>
    </source>
</reference>
<sequence>MLVETKIMIMAMVMVMVTMAVVAPSGQSAMAFDKGSPKEGGRDNGLFHGGTSEGLRMFFATHFSCHGYRERKPLQGSPAQSV</sequence>
<name>A0ABZ2F4X4_METCP</name>
<keyword evidence="3" id="KW-1185">Reference proteome</keyword>
<evidence type="ECO:0000256" key="1">
    <source>
        <dbReference type="SAM" id="SignalP"/>
    </source>
</evidence>
<feature type="chain" id="PRO_5047392852" evidence="1">
    <location>
        <begin position="23"/>
        <end position="82"/>
    </location>
</feature>
<accession>A0ABZ2F4X4</accession>
<dbReference type="EMBL" id="CP104311">
    <property type="protein sequence ID" value="WWF02272.1"/>
    <property type="molecule type" value="Genomic_DNA"/>
</dbReference>
<organism evidence="2 3">
    <name type="scientific">Methylococcus capsulatus</name>
    <dbReference type="NCBI Taxonomy" id="414"/>
    <lineage>
        <taxon>Bacteria</taxon>
        <taxon>Pseudomonadati</taxon>
        <taxon>Pseudomonadota</taxon>
        <taxon>Gammaproteobacteria</taxon>
        <taxon>Methylococcales</taxon>
        <taxon>Methylococcaceae</taxon>
        <taxon>Methylococcus</taxon>
    </lineage>
</organism>
<feature type="signal peptide" evidence="1">
    <location>
        <begin position="1"/>
        <end position="22"/>
    </location>
</feature>
<keyword evidence="1" id="KW-0732">Signal</keyword>
<protein>
    <submittedName>
        <fullName evidence="2">Uncharacterized protein</fullName>
    </submittedName>
</protein>
<dbReference type="RefSeq" id="WP_277458500.1">
    <property type="nucleotide sequence ID" value="NZ_CP104311.1"/>
</dbReference>
<proteinExistence type="predicted"/>